<keyword evidence="2" id="KW-0540">Nuclease</keyword>
<evidence type="ECO:0000313" key="2">
    <source>
        <dbReference type="EMBL" id="MDO3381963.1"/>
    </source>
</evidence>
<sequence length="363" mass="40829">MTSIRIATFNVSMEGRNYQSDTRLLSAELLPQALAKTGQPQIQSIARIIRHVRPDIILLNEFDYTREPYKTIEQFQRLFLQSEGGEEPLYYPYVYTAPVNTGELFPGDLDGDGKIRHPNDTYGFGYYPGQYGMVLLSRYPIDTSQVRRFQTFKWKDMPGALKPVLPSGKSYYPPEYWELLRLSSKSHWDIPVRVGEKTLHLLASHPTPPVFDGPEDRNGRRNHDEIRLWVDYISGRADYLYDDTGRYGSLAEGASFVVLGDLNASTVEGDGRRDAIAALLESPAVTDPAPTSVGAREMRPDNPHAPWHTAAWGMRADYVLPSSDLVVGEAGVFWPAQEDPLADLVKGRATSSDHRLVWVDIAL</sequence>
<dbReference type="RefSeq" id="WP_302712116.1">
    <property type="nucleotide sequence ID" value="NZ_JAULRT010000047.1"/>
</dbReference>
<dbReference type="InterPro" id="IPR036691">
    <property type="entry name" value="Endo/exonu/phosph_ase_sf"/>
</dbReference>
<dbReference type="SUPFAM" id="SSF56219">
    <property type="entry name" value="DNase I-like"/>
    <property type="match status" value="1"/>
</dbReference>
<comment type="caution">
    <text evidence="2">The sequence shown here is derived from an EMBL/GenBank/DDBJ whole genome shotgun (WGS) entry which is preliminary data.</text>
</comment>
<feature type="domain" description="Endonuclease/exonuclease/phosphatase" evidence="1">
    <location>
        <begin position="7"/>
        <end position="354"/>
    </location>
</feature>
<dbReference type="Pfam" id="PF03372">
    <property type="entry name" value="Exo_endo_phos"/>
    <property type="match status" value="1"/>
</dbReference>
<proteinExistence type="predicted"/>
<dbReference type="EMBL" id="JAULRT010000047">
    <property type="protein sequence ID" value="MDO3381963.1"/>
    <property type="molecule type" value="Genomic_DNA"/>
</dbReference>
<evidence type="ECO:0000259" key="1">
    <source>
        <dbReference type="Pfam" id="PF03372"/>
    </source>
</evidence>
<dbReference type="GO" id="GO:0004519">
    <property type="term" value="F:endonuclease activity"/>
    <property type="evidence" value="ECO:0007669"/>
    <property type="project" value="UniProtKB-KW"/>
</dbReference>
<dbReference type="Proteomes" id="UP001168380">
    <property type="component" value="Unassembled WGS sequence"/>
</dbReference>
<organism evidence="2 3">
    <name type="scientific">Gilvimarinus algae</name>
    <dbReference type="NCBI Taxonomy" id="3058037"/>
    <lineage>
        <taxon>Bacteria</taxon>
        <taxon>Pseudomonadati</taxon>
        <taxon>Pseudomonadota</taxon>
        <taxon>Gammaproteobacteria</taxon>
        <taxon>Cellvibrionales</taxon>
        <taxon>Cellvibrionaceae</taxon>
        <taxon>Gilvimarinus</taxon>
    </lineage>
</organism>
<protein>
    <submittedName>
        <fullName evidence="2">Endonuclease/exonuclease/phosphatase family protein</fullName>
    </submittedName>
</protein>
<gene>
    <name evidence="2" type="ORF">QWI16_07220</name>
</gene>
<accession>A0ABT8TD65</accession>
<dbReference type="InterPro" id="IPR005135">
    <property type="entry name" value="Endo/exonuclease/phosphatase"/>
</dbReference>
<dbReference type="Gene3D" id="3.60.10.10">
    <property type="entry name" value="Endonuclease/exonuclease/phosphatase"/>
    <property type="match status" value="1"/>
</dbReference>
<reference evidence="2" key="1">
    <citation type="submission" date="2023-07" db="EMBL/GenBank/DDBJ databases">
        <title>Gilvimarinus algae sp. nov., isolated from the surface of Kelp.</title>
        <authorList>
            <person name="Sun Y.Y."/>
            <person name="Gong Y."/>
            <person name="Du Z.J."/>
        </authorList>
    </citation>
    <scope>NUCLEOTIDE SEQUENCE</scope>
    <source>
        <strain evidence="2">SDUM040014</strain>
    </source>
</reference>
<keyword evidence="3" id="KW-1185">Reference proteome</keyword>
<name>A0ABT8TD65_9GAMM</name>
<keyword evidence="2" id="KW-0255">Endonuclease</keyword>
<keyword evidence="2" id="KW-0378">Hydrolase</keyword>
<evidence type="ECO:0000313" key="3">
    <source>
        <dbReference type="Proteomes" id="UP001168380"/>
    </source>
</evidence>